<gene>
    <name evidence="1" type="ORF">SAMN04488108_1131</name>
</gene>
<evidence type="ECO:0000313" key="1">
    <source>
        <dbReference type="EMBL" id="SHO60942.1"/>
    </source>
</evidence>
<proteinExistence type="predicted"/>
<organism evidence="1 2">
    <name type="scientific">Algoriphagus zhangzhouensis</name>
    <dbReference type="NCBI Taxonomy" id="1073327"/>
    <lineage>
        <taxon>Bacteria</taxon>
        <taxon>Pseudomonadati</taxon>
        <taxon>Bacteroidota</taxon>
        <taxon>Cytophagia</taxon>
        <taxon>Cytophagales</taxon>
        <taxon>Cyclobacteriaceae</taxon>
        <taxon>Algoriphagus</taxon>
    </lineage>
</organism>
<dbReference type="Proteomes" id="UP000184609">
    <property type="component" value="Unassembled WGS sequence"/>
</dbReference>
<accession>A0A1M7Z831</accession>
<evidence type="ECO:0000313" key="2">
    <source>
        <dbReference type="Proteomes" id="UP000184609"/>
    </source>
</evidence>
<sequence>MYRVLNLKVQPMKNPTIKELLGKLSKGEISRDEFDLFLQEVKKGKGSSELDHAFLEFFDSVEKQVKNESSNQKPKE</sequence>
<reference evidence="2" key="1">
    <citation type="submission" date="2016-12" db="EMBL/GenBank/DDBJ databases">
        <authorList>
            <person name="Varghese N."/>
            <person name="Submissions S."/>
        </authorList>
    </citation>
    <scope>NUCLEOTIDE SEQUENCE [LARGE SCALE GENOMIC DNA]</scope>
    <source>
        <strain evidence="2">DSM 25035</strain>
    </source>
</reference>
<keyword evidence="2" id="KW-1185">Reference proteome</keyword>
<dbReference type="EMBL" id="FRXN01000001">
    <property type="protein sequence ID" value="SHO60942.1"/>
    <property type="molecule type" value="Genomic_DNA"/>
</dbReference>
<dbReference type="AlphaFoldDB" id="A0A1M7Z831"/>
<dbReference type="STRING" id="1073327.SAMN04488108_1131"/>
<name>A0A1M7Z831_9BACT</name>
<protein>
    <submittedName>
        <fullName evidence="1">Uncharacterized protein</fullName>
    </submittedName>
</protein>